<reference evidence="10 11" key="1">
    <citation type="submission" date="2020-07" db="EMBL/GenBank/DDBJ databases">
        <title>Sequencing the genomes of 1000 actinobacteria strains.</title>
        <authorList>
            <person name="Klenk H.-P."/>
        </authorList>
    </citation>
    <scope>NUCLEOTIDE SEQUENCE [LARGE SCALE GENOMIC DNA]</scope>
    <source>
        <strain evidence="10 11">DSM 26341</strain>
    </source>
</reference>
<accession>A0A7Z0A9R6</accession>
<keyword evidence="5 7" id="KW-1133">Transmembrane helix</keyword>
<feature type="domain" description="ABC transmembrane type-1" evidence="9">
    <location>
        <begin position="97"/>
        <end position="308"/>
    </location>
</feature>
<evidence type="ECO:0000256" key="4">
    <source>
        <dbReference type="ARBA" id="ARBA00022692"/>
    </source>
</evidence>
<feature type="transmembrane region" description="Helical" evidence="7">
    <location>
        <begin position="289"/>
        <end position="312"/>
    </location>
</feature>
<dbReference type="AlphaFoldDB" id="A0A7Z0A9R6"/>
<evidence type="ECO:0000256" key="1">
    <source>
        <dbReference type="ARBA" id="ARBA00004651"/>
    </source>
</evidence>
<dbReference type="InterPro" id="IPR050809">
    <property type="entry name" value="UgpAE/MalFG_permease"/>
</dbReference>
<keyword evidence="2 7" id="KW-0813">Transport</keyword>
<dbReference type="PANTHER" id="PTHR43227">
    <property type="entry name" value="BLL4140 PROTEIN"/>
    <property type="match status" value="1"/>
</dbReference>
<proteinExistence type="inferred from homology"/>
<gene>
    <name evidence="10" type="ORF">BJY26_001253</name>
</gene>
<dbReference type="PANTHER" id="PTHR43227:SF8">
    <property type="entry name" value="DIACETYLCHITOBIOSE UPTAKE SYSTEM PERMEASE PROTEIN DASB"/>
    <property type="match status" value="1"/>
</dbReference>
<dbReference type="GO" id="GO:0055085">
    <property type="term" value="P:transmembrane transport"/>
    <property type="evidence" value="ECO:0007669"/>
    <property type="project" value="InterPro"/>
</dbReference>
<evidence type="ECO:0000256" key="2">
    <source>
        <dbReference type="ARBA" id="ARBA00022448"/>
    </source>
</evidence>
<evidence type="ECO:0000256" key="3">
    <source>
        <dbReference type="ARBA" id="ARBA00022475"/>
    </source>
</evidence>
<feature type="transmembrane region" description="Helical" evidence="7">
    <location>
        <begin position="240"/>
        <end position="260"/>
    </location>
</feature>
<dbReference type="Proteomes" id="UP000539111">
    <property type="component" value="Unassembled WGS sequence"/>
</dbReference>
<name>A0A7Z0A9R6_9MICO</name>
<evidence type="ECO:0000256" key="7">
    <source>
        <dbReference type="RuleBase" id="RU363032"/>
    </source>
</evidence>
<evidence type="ECO:0000256" key="6">
    <source>
        <dbReference type="ARBA" id="ARBA00023136"/>
    </source>
</evidence>
<feature type="region of interest" description="Disordered" evidence="8">
    <location>
        <begin position="1"/>
        <end position="28"/>
    </location>
</feature>
<evidence type="ECO:0000259" key="9">
    <source>
        <dbReference type="PROSITE" id="PS50928"/>
    </source>
</evidence>
<keyword evidence="6 7" id="KW-0472">Membrane</keyword>
<dbReference type="Pfam" id="PF00528">
    <property type="entry name" value="BPD_transp_1"/>
    <property type="match status" value="1"/>
</dbReference>
<dbReference type="EMBL" id="JACBZP010000001">
    <property type="protein sequence ID" value="NYI66947.1"/>
    <property type="molecule type" value="Genomic_DNA"/>
</dbReference>
<keyword evidence="10" id="KW-0762">Sugar transport</keyword>
<evidence type="ECO:0000313" key="11">
    <source>
        <dbReference type="Proteomes" id="UP000539111"/>
    </source>
</evidence>
<dbReference type="PROSITE" id="PS50928">
    <property type="entry name" value="ABC_TM1"/>
    <property type="match status" value="1"/>
</dbReference>
<keyword evidence="3" id="KW-1003">Cell membrane</keyword>
<evidence type="ECO:0000256" key="5">
    <source>
        <dbReference type="ARBA" id="ARBA00022989"/>
    </source>
</evidence>
<feature type="transmembrane region" description="Helical" evidence="7">
    <location>
        <begin position="101"/>
        <end position="123"/>
    </location>
</feature>
<comment type="subcellular location">
    <subcellularLocation>
        <location evidence="1 7">Cell membrane</location>
        <topology evidence="1 7">Multi-pass membrane protein</topology>
    </subcellularLocation>
</comment>
<dbReference type="InterPro" id="IPR000515">
    <property type="entry name" value="MetI-like"/>
</dbReference>
<comment type="similarity">
    <text evidence="7">Belongs to the binding-protein-dependent transport system permease family.</text>
</comment>
<comment type="caution">
    <text evidence="10">The sequence shown here is derived from an EMBL/GenBank/DDBJ whole genome shotgun (WGS) entry which is preliminary data.</text>
</comment>
<keyword evidence="11" id="KW-1185">Reference proteome</keyword>
<sequence length="317" mass="34562">MEKVPVKTNRAGEAAPGASPSKRTRGSRMARSQLRTAVIFLAPAVLAIALLRLLPFGEAVWDTLFKSEGFGVLAEEKFAGLENYVTLFTDVSFLQTLGRTVVFNLIINPLQIALAMAVSVLMTRKMFGRGLWRTAVFLPSTIPLVGSSVAWGIALRPDGPVNALLGLFGIGSQPFFTSSHQALASIILVASWIGIGHWMIFLIGGLNSVNQELYEAASIDGANGWRTFWSLTVPLMRRPLLFVLVADTVANFVLFVPMQMLTNGGPENSTTVLMFDVYQRTYTFSEPHIGAAATVVLTVIMIIIVSIQFRLLGERDK</sequence>
<dbReference type="InterPro" id="IPR035906">
    <property type="entry name" value="MetI-like_sf"/>
</dbReference>
<protein>
    <submittedName>
        <fullName evidence="10">Multiple sugar transport system permease protein</fullName>
    </submittedName>
</protein>
<dbReference type="CDD" id="cd06261">
    <property type="entry name" value="TM_PBP2"/>
    <property type="match status" value="1"/>
</dbReference>
<organism evidence="10 11">
    <name type="scientific">Spelaeicoccus albus</name>
    <dbReference type="NCBI Taxonomy" id="1280376"/>
    <lineage>
        <taxon>Bacteria</taxon>
        <taxon>Bacillati</taxon>
        <taxon>Actinomycetota</taxon>
        <taxon>Actinomycetes</taxon>
        <taxon>Micrococcales</taxon>
        <taxon>Brevibacteriaceae</taxon>
        <taxon>Spelaeicoccus</taxon>
    </lineage>
</organism>
<feature type="transmembrane region" description="Helical" evidence="7">
    <location>
        <begin position="34"/>
        <end position="54"/>
    </location>
</feature>
<dbReference type="SUPFAM" id="SSF161098">
    <property type="entry name" value="MetI-like"/>
    <property type="match status" value="1"/>
</dbReference>
<keyword evidence="4 7" id="KW-0812">Transmembrane</keyword>
<feature type="transmembrane region" description="Helical" evidence="7">
    <location>
        <begin position="135"/>
        <end position="154"/>
    </location>
</feature>
<feature type="transmembrane region" description="Helical" evidence="7">
    <location>
        <begin position="182"/>
        <end position="203"/>
    </location>
</feature>
<dbReference type="GO" id="GO:0005886">
    <property type="term" value="C:plasma membrane"/>
    <property type="evidence" value="ECO:0007669"/>
    <property type="project" value="UniProtKB-SubCell"/>
</dbReference>
<dbReference type="Gene3D" id="1.10.3720.10">
    <property type="entry name" value="MetI-like"/>
    <property type="match status" value="1"/>
</dbReference>
<evidence type="ECO:0000256" key="8">
    <source>
        <dbReference type="SAM" id="MobiDB-lite"/>
    </source>
</evidence>
<dbReference type="RefSeq" id="WP_218852281.1">
    <property type="nucleotide sequence ID" value="NZ_JACBZP010000001.1"/>
</dbReference>
<evidence type="ECO:0000313" key="10">
    <source>
        <dbReference type="EMBL" id="NYI66947.1"/>
    </source>
</evidence>